<dbReference type="InterPro" id="IPR001394">
    <property type="entry name" value="Peptidase_C19_UCH"/>
</dbReference>
<name>A0A8R1E4E4_CAEJA</name>
<dbReference type="GO" id="GO:0006508">
    <property type="term" value="P:proteolysis"/>
    <property type="evidence" value="ECO:0007669"/>
    <property type="project" value="UniProtKB-KW"/>
</dbReference>
<sequence length="684" mass="79463">MPISQIRNRKNNKKHHKANSSPLESEKESIAEPKYNLKEFKENNNTVLFQKESSENDDDESNLQWCVHMEETSAENLETVFDKRLVCCTCSKKAYFSCFHSDCVAQSGASCCQDVSHIFSHVVLHNHPVIVHHKLQLVLCTCCNFQVSVKQFLRNFELKSNGDSEFDRKPINLQAVMGYINFGNTCYMNAVFQLLGHCSPFAEYFTTYIAPDELNNSQAVARSTAIQLALDFRLMWSPIPVPFLSPWRIIHCIRAEMPAFESFQQQDAAEFLRALLDIVDRELKIFAEVELLGTEDEQEYLNLCKKNHYQRQTIVTDTFQGTLENRIHCHSCGFQSKTFENFLDLSVPILSELEELEKHFLYSKETFSRGSFSQEDCDGFLDEGGRGRNTTSLTECINRFFQKNNLYGDNQYSCCKCNKLVDATKTTKAVVMPEVIMIQLKRFRHTMHGTRKVDKVVEFPIHLLDFGRWTSSGQELMYDLAGFVVHEGHTVEFGHYVTYVKHEHDKMWYKFDDLNITRSDASRVAEQQPYILMFKRRHGASENSRRQIGSYYNSAEANRRYMEQHPSGWSLIENALKGNRHLLKSAEQTSKASSRLLSADEISRKEAEEMYERLSSMMKEINESIEMNKTEENNHPQSHDNTQEAVTKLVKSLEEWLKEIMRKEWNENKMLKKKFKVKDSLLCN</sequence>
<feature type="region of interest" description="Disordered" evidence="3">
    <location>
        <begin position="1"/>
        <end position="38"/>
    </location>
</feature>
<dbReference type="EC" id="3.4.19.12" evidence="2"/>
<protein>
    <recommendedName>
        <fullName evidence="2">Ubiquitin carboxyl-terminal hydrolase</fullName>
        <ecNumber evidence="2">3.4.19.12</ecNumber>
    </recommendedName>
</protein>
<reference evidence="6" key="1">
    <citation type="submission" date="2010-08" db="EMBL/GenBank/DDBJ databases">
        <authorList>
            <consortium name="Caenorhabditis japonica Sequencing Consortium"/>
            <person name="Wilson R.K."/>
        </authorList>
    </citation>
    <scope>NUCLEOTIDE SEQUENCE [LARGE SCALE GENOMIC DNA]</scope>
    <source>
        <strain evidence="6">DF5081</strain>
    </source>
</reference>
<organism evidence="5 6">
    <name type="scientific">Caenorhabditis japonica</name>
    <dbReference type="NCBI Taxonomy" id="281687"/>
    <lineage>
        <taxon>Eukaryota</taxon>
        <taxon>Metazoa</taxon>
        <taxon>Ecdysozoa</taxon>
        <taxon>Nematoda</taxon>
        <taxon>Chromadorea</taxon>
        <taxon>Rhabditida</taxon>
        <taxon>Rhabditina</taxon>
        <taxon>Rhabditomorpha</taxon>
        <taxon>Rhabditoidea</taxon>
        <taxon>Rhabditidae</taxon>
        <taxon>Peloderinae</taxon>
        <taxon>Caenorhabditis</taxon>
    </lineage>
</organism>
<dbReference type="AlphaFoldDB" id="A0A8R1E4E4"/>
<keyword evidence="2" id="KW-0833">Ubl conjugation pathway</keyword>
<evidence type="ECO:0000256" key="1">
    <source>
        <dbReference type="ARBA" id="ARBA00000707"/>
    </source>
</evidence>
<dbReference type="PANTHER" id="PTHR21646">
    <property type="entry name" value="UBIQUITIN CARBOXYL-TERMINAL HYDROLASE"/>
    <property type="match status" value="1"/>
</dbReference>
<keyword evidence="2" id="KW-0378">Hydrolase</keyword>
<accession>A0A8R1E4E4</accession>
<evidence type="ECO:0000256" key="2">
    <source>
        <dbReference type="RuleBase" id="RU366025"/>
    </source>
</evidence>
<keyword evidence="2" id="KW-0788">Thiol protease</keyword>
<dbReference type="PROSITE" id="PS00972">
    <property type="entry name" value="USP_1"/>
    <property type="match status" value="1"/>
</dbReference>
<feature type="compositionally biased region" description="Basic and acidic residues" evidence="3">
    <location>
        <begin position="24"/>
        <end position="38"/>
    </location>
</feature>
<evidence type="ECO:0000259" key="4">
    <source>
        <dbReference type="PROSITE" id="PS50235"/>
    </source>
</evidence>
<dbReference type="Proteomes" id="UP000005237">
    <property type="component" value="Unassembled WGS sequence"/>
</dbReference>
<dbReference type="Gene3D" id="3.90.70.10">
    <property type="entry name" value="Cysteine proteinases"/>
    <property type="match status" value="1"/>
</dbReference>
<evidence type="ECO:0000313" key="5">
    <source>
        <dbReference type="EnsemblMetazoa" id="CJA18465.1"/>
    </source>
</evidence>
<reference evidence="5" key="2">
    <citation type="submission" date="2022-06" db="UniProtKB">
        <authorList>
            <consortium name="EnsemblMetazoa"/>
        </authorList>
    </citation>
    <scope>IDENTIFICATION</scope>
    <source>
        <strain evidence="5">DF5081</strain>
    </source>
</reference>
<dbReference type="GO" id="GO:0016579">
    <property type="term" value="P:protein deubiquitination"/>
    <property type="evidence" value="ECO:0007669"/>
    <property type="project" value="InterPro"/>
</dbReference>
<dbReference type="PROSITE" id="PS00973">
    <property type="entry name" value="USP_2"/>
    <property type="match status" value="1"/>
</dbReference>
<dbReference type="InterPro" id="IPR050185">
    <property type="entry name" value="Ub_carboxyl-term_hydrolase"/>
</dbReference>
<dbReference type="InterPro" id="IPR018200">
    <property type="entry name" value="USP_CS"/>
</dbReference>
<dbReference type="GO" id="GO:0004843">
    <property type="term" value="F:cysteine-type deubiquitinase activity"/>
    <property type="evidence" value="ECO:0007669"/>
    <property type="project" value="UniProtKB-UniRule"/>
</dbReference>
<dbReference type="EnsemblMetazoa" id="CJA18465.1">
    <property type="protein sequence ID" value="CJA18465.1"/>
    <property type="gene ID" value="WBGene00137669"/>
</dbReference>
<evidence type="ECO:0000313" key="6">
    <source>
        <dbReference type="Proteomes" id="UP000005237"/>
    </source>
</evidence>
<keyword evidence="6" id="KW-1185">Reference proteome</keyword>
<dbReference type="SUPFAM" id="SSF54001">
    <property type="entry name" value="Cysteine proteinases"/>
    <property type="match status" value="1"/>
</dbReference>
<evidence type="ECO:0000256" key="3">
    <source>
        <dbReference type="SAM" id="MobiDB-lite"/>
    </source>
</evidence>
<dbReference type="PANTHER" id="PTHR21646:SF93">
    <property type="entry name" value="UBIQUITIN HYDROLASE B"/>
    <property type="match status" value="1"/>
</dbReference>
<dbReference type="InterPro" id="IPR028889">
    <property type="entry name" value="USP"/>
</dbReference>
<comment type="catalytic activity">
    <reaction evidence="1 2">
        <text>Thiol-dependent hydrolysis of ester, thioester, amide, peptide and isopeptide bonds formed by the C-terminal Gly of ubiquitin (a 76-residue protein attached to proteins as an intracellular targeting signal).</text>
        <dbReference type="EC" id="3.4.19.12"/>
    </reaction>
</comment>
<feature type="domain" description="USP" evidence="4">
    <location>
        <begin position="177"/>
        <end position="537"/>
    </location>
</feature>
<keyword evidence="2" id="KW-0645">Protease</keyword>
<proteinExistence type="inferred from homology"/>
<feature type="compositionally biased region" description="Basic residues" evidence="3">
    <location>
        <begin position="7"/>
        <end position="18"/>
    </location>
</feature>
<comment type="similarity">
    <text evidence="2">Belongs to the peptidase C19 family.</text>
</comment>
<dbReference type="PROSITE" id="PS50235">
    <property type="entry name" value="USP_3"/>
    <property type="match status" value="1"/>
</dbReference>
<dbReference type="InterPro" id="IPR038765">
    <property type="entry name" value="Papain-like_cys_pep_sf"/>
</dbReference>
<dbReference type="Pfam" id="PF00443">
    <property type="entry name" value="UCH"/>
    <property type="match status" value="1"/>
</dbReference>